<dbReference type="GO" id="GO:1902017">
    <property type="term" value="P:regulation of cilium assembly"/>
    <property type="evidence" value="ECO:0007669"/>
    <property type="project" value="TreeGrafter"/>
</dbReference>
<evidence type="ECO:0000256" key="2">
    <source>
        <dbReference type="ARBA" id="ARBA00009316"/>
    </source>
</evidence>
<gene>
    <name evidence="8" type="ORF">TSAR_006361</name>
</gene>
<accession>A0A232EY62</accession>
<comment type="similarity">
    <text evidence="2">Belongs to the ODF2 family.</text>
</comment>
<dbReference type="STRING" id="543379.A0A232EY62"/>
<dbReference type="PANTHER" id="PTHR23162:SF10">
    <property type="entry name" value="FI13205P"/>
    <property type="match status" value="1"/>
</dbReference>
<feature type="coiled-coil region" evidence="6">
    <location>
        <begin position="300"/>
        <end position="327"/>
    </location>
</feature>
<sequence length="1176" mass="133662">MKKRKPCTLSQTRSLRDVQNPLSRVRSLDSNSRCSSKSGSSPRNRRHQVHAKNPLVAVRRKSPISRREVHKSLESLFNLHKPIELCIEDFQFCHPPVEEKSEDSDSEFRFGKPEHFIEKLQPVFLEESIVLLQESDEEGSLNEEINRKYQSSEKIEDIPILSEIEDLSSRMADENEDAPVAAEGEQENEEIVEEAEEVQVSDEPAKEAENQADQAPTAEARDVADDGKTLATEKSETATAKDLSARGDKSSIYAPEYQLPPGLGEGIPVGPGQNRESIMSSVPVTESAVMQEMFKADERAKIVRAEIQELKAAINELTNKEELSEEDTIILRDKQTEVMRKVGELNDITRKLQRIIGLVDPSTPTFAKMFELLPYPHTRGTEDEKEKSCENLVEGIKDCERFAFPQIEYPEDKLPRVIVCGNTEDNIPKIVVPDSRPRSRGNKCIEKLTGRLSESLCLQDKLAKENAELEGGKYALERELLEKDNAVECLERKVRGLQDEMRFVVKENCELNRKLVCLQQQQQQQQQQSCSSPCSVPSPRSSPKPESRCRSPRIPPQPPTAVLDLSCKCSAREQSREQTAQPPVEASNACRNHSPISRRDPRAYNSPRLAGGASRGDDGFTHYQQNRQEMQAHNSYRNGMTSNNGCAKSPAMISQGPARGGAVCPAEIDERLAAYGNNTKYLVEQLSCVENEVRTLQADLMNVQQERQQLEQQRKLLECANPCATCVCCPEPPKSLNLPPKNKPEFLSCSPCDDTPEANACAAQQLRDLREQYARLQDDYKDKLCEVSRQRADAEALKREAREAREERERMEIKLIDAQERSRAIEAERNELLGTKEQLVEQEQALLVARQRFREAQDELEELRTMIRDQAAQLDDYRNKYLQAQQQVEEQRRQLDLMEMDNARMNENVALEIGRVKNQFQEKLAEIAPLPDILKQTQMKLQETQQQRMLAEHNCEDLSRELLAAKDKIDSMQNQINDLQREIQNLQVRLLFIDEKNDGGSRMEDLEKKNGELRNENERLKNAIARFEEQQAVMQKRIDEKQHEVTQLTAMLEQVREDSARQVSRTKERCEAIKRSMQAQISDFEIQLAQCRAAAKTAQKERDEIRQKMQGQIGNLSEALQQAQGRIKSLQGHVEYLKVSYSNVFGNQGPGESTTLVPQTESLTGGQGYDSCDCNH</sequence>
<comment type="caution">
    <text evidence="8">The sequence shown here is derived from an EMBL/GenBank/DDBJ whole genome shotgun (WGS) entry which is preliminary data.</text>
</comment>
<feature type="compositionally biased region" description="Low complexity" evidence="7">
    <location>
        <begin position="528"/>
        <end position="541"/>
    </location>
</feature>
<feature type="compositionally biased region" description="Acidic residues" evidence="7">
    <location>
        <begin position="184"/>
        <end position="200"/>
    </location>
</feature>
<keyword evidence="4 6" id="KW-0175">Coiled coil</keyword>
<feature type="coiled-coil region" evidence="6">
    <location>
        <begin position="759"/>
        <end position="908"/>
    </location>
</feature>
<keyword evidence="3" id="KW-0963">Cytoplasm</keyword>
<dbReference type="GO" id="GO:0005813">
    <property type="term" value="C:centrosome"/>
    <property type="evidence" value="ECO:0007669"/>
    <property type="project" value="UniProtKB-SubCell"/>
</dbReference>
<keyword evidence="5" id="KW-0206">Cytoskeleton</keyword>
<evidence type="ECO:0000313" key="9">
    <source>
        <dbReference type="Proteomes" id="UP000215335"/>
    </source>
</evidence>
<feature type="region of interest" description="Disordered" evidence="7">
    <location>
        <begin position="1"/>
        <end position="53"/>
    </location>
</feature>
<evidence type="ECO:0000256" key="1">
    <source>
        <dbReference type="ARBA" id="ARBA00004300"/>
    </source>
</evidence>
<proteinExistence type="inferred from homology"/>
<dbReference type="AlphaFoldDB" id="A0A232EY62"/>
<feature type="compositionally biased region" description="Basic and acidic residues" evidence="7">
    <location>
        <begin position="219"/>
        <end position="236"/>
    </location>
</feature>
<keyword evidence="9" id="KW-1185">Reference proteome</keyword>
<evidence type="ECO:0000256" key="3">
    <source>
        <dbReference type="ARBA" id="ARBA00022490"/>
    </source>
</evidence>
<protein>
    <submittedName>
        <fullName evidence="8">Uncharacterized protein</fullName>
    </submittedName>
</protein>
<feature type="region of interest" description="Disordered" evidence="7">
    <location>
        <begin position="574"/>
        <end position="621"/>
    </location>
</feature>
<feature type="coiled-coil region" evidence="6">
    <location>
        <begin position="686"/>
        <end position="720"/>
    </location>
</feature>
<dbReference type="EMBL" id="NNAY01001672">
    <property type="protein sequence ID" value="OXU23257.1"/>
    <property type="molecule type" value="Genomic_DNA"/>
</dbReference>
<feature type="coiled-coil region" evidence="6">
    <location>
        <begin position="473"/>
        <end position="507"/>
    </location>
</feature>
<comment type="subcellular location">
    <subcellularLocation>
        <location evidence="1">Cytoplasm</location>
        <location evidence="1">Cytoskeleton</location>
        <location evidence="1">Microtubule organizing center</location>
        <location evidence="1">Centrosome</location>
    </subcellularLocation>
</comment>
<evidence type="ECO:0000256" key="7">
    <source>
        <dbReference type="SAM" id="MobiDB-lite"/>
    </source>
</evidence>
<evidence type="ECO:0000256" key="5">
    <source>
        <dbReference type="ARBA" id="ARBA00023212"/>
    </source>
</evidence>
<dbReference type="Gene3D" id="1.10.287.1490">
    <property type="match status" value="1"/>
</dbReference>
<feature type="compositionally biased region" description="Low complexity" evidence="7">
    <location>
        <begin position="30"/>
        <end position="42"/>
    </location>
</feature>
<feature type="region of interest" description="Disordered" evidence="7">
    <location>
        <begin position="528"/>
        <end position="557"/>
    </location>
</feature>
<dbReference type="OrthoDB" id="413404at2759"/>
<dbReference type="InterPro" id="IPR026099">
    <property type="entry name" value="Odf2-rel"/>
</dbReference>
<dbReference type="PANTHER" id="PTHR23162">
    <property type="entry name" value="OUTER DENSE FIBER OF SPERM TAILS 2"/>
    <property type="match status" value="1"/>
</dbReference>
<evidence type="ECO:0000256" key="4">
    <source>
        <dbReference type="ARBA" id="ARBA00023054"/>
    </source>
</evidence>
<feature type="region of interest" description="Disordered" evidence="7">
    <location>
        <begin position="170"/>
        <end position="247"/>
    </location>
</feature>
<dbReference type="SUPFAM" id="SSF161270">
    <property type="entry name" value="PspA lactotransferrin-binding region"/>
    <property type="match status" value="1"/>
</dbReference>
<evidence type="ECO:0000256" key="6">
    <source>
        <dbReference type="SAM" id="Coils"/>
    </source>
</evidence>
<organism evidence="8 9">
    <name type="scientific">Trichomalopsis sarcophagae</name>
    <dbReference type="NCBI Taxonomy" id="543379"/>
    <lineage>
        <taxon>Eukaryota</taxon>
        <taxon>Metazoa</taxon>
        <taxon>Ecdysozoa</taxon>
        <taxon>Arthropoda</taxon>
        <taxon>Hexapoda</taxon>
        <taxon>Insecta</taxon>
        <taxon>Pterygota</taxon>
        <taxon>Neoptera</taxon>
        <taxon>Endopterygota</taxon>
        <taxon>Hymenoptera</taxon>
        <taxon>Apocrita</taxon>
        <taxon>Proctotrupomorpha</taxon>
        <taxon>Chalcidoidea</taxon>
        <taxon>Pteromalidae</taxon>
        <taxon>Pteromalinae</taxon>
        <taxon>Trichomalopsis</taxon>
    </lineage>
</organism>
<dbReference type="Proteomes" id="UP000215335">
    <property type="component" value="Unassembled WGS sequence"/>
</dbReference>
<reference evidence="8 9" key="1">
    <citation type="journal article" date="2017" name="Curr. Biol.">
        <title>The Evolution of Venom by Co-option of Single-Copy Genes.</title>
        <authorList>
            <person name="Martinson E.O."/>
            <person name="Mrinalini"/>
            <person name="Kelkar Y.D."/>
            <person name="Chang C.H."/>
            <person name="Werren J.H."/>
        </authorList>
    </citation>
    <scope>NUCLEOTIDE SEQUENCE [LARGE SCALE GENOMIC DNA]</scope>
    <source>
        <strain evidence="8 9">Alberta</strain>
        <tissue evidence="8">Whole body</tissue>
    </source>
</reference>
<name>A0A232EY62_9HYME</name>
<evidence type="ECO:0000313" key="8">
    <source>
        <dbReference type="EMBL" id="OXU23257.1"/>
    </source>
</evidence>
<feature type="coiled-coil region" evidence="6">
    <location>
        <begin position="934"/>
        <end position="1133"/>
    </location>
</feature>